<feature type="compositionally biased region" description="Basic and acidic residues" evidence="5">
    <location>
        <begin position="417"/>
        <end position="428"/>
    </location>
</feature>
<comment type="subcellular location">
    <subcellularLocation>
        <location evidence="1">Nucleus</location>
        <location evidence="1">Nucleolus</location>
    </subcellularLocation>
</comment>
<feature type="compositionally biased region" description="Acidic residues" evidence="5">
    <location>
        <begin position="117"/>
        <end position="138"/>
    </location>
</feature>
<evidence type="ECO:0000313" key="8">
    <source>
        <dbReference type="Proteomes" id="UP000310189"/>
    </source>
</evidence>
<evidence type="ECO:0000256" key="3">
    <source>
        <dbReference type="ARBA" id="ARBA00023242"/>
    </source>
</evidence>
<dbReference type="CDD" id="cd00105">
    <property type="entry name" value="KH-I"/>
    <property type="match status" value="1"/>
</dbReference>
<feature type="domain" description="K Homology" evidence="6">
    <location>
        <begin position="1211"/>
        <end position="1276"/>
    </location>
</feature>
<dbReference type="CDD" id="cd02394">
    <property type="entry name" value="KH-I_Vigilin_rpt6"/>
    <property type="match status" value="1"/>
</dbReference>
<feature type="region of interest" description="Disordered" evidence="5">
    <location>
        <begin position="373"/>
        <end position="490"/>
    </location>
</feature>
<feature type="compositionally biased region" description="Basic and acidic residues" evidence="5">
    <location>
        <begin position="394"/>
        <end position="404"/>
    </location>
</feature>
<feature type="region of interest" description="Disordered" evidence="5">
    <location>
        <begin position="899"/>
        <end position="939"/>
    </location>
</feature>
<keyword evidence="8" id="KW-1185">Reference proteome</keyword>
<feature type="compositionally biased region" description="Polar residues" evidence="5">
    <location>
        <begin position="331"/>
        <end position="344"/>
    </location>
</feature>
<dbReference type="PANTHER" id="PTHR14150:SF12">
    <property type="entry name" value="U3 SMALL NUCLEOLAR RNA-ASSOCIATED PROTEIN 14 HOMOLOG A"/>
    <property type="match status" value="1"/>
</dbReference>
<feature type="compositionally biased region" description="Low complexity" evidence="5">
    <location>
        <begin position="345"/>
        <end position="359"/>
    </location>
</feature>
<organism evidence="7 8">
    <name type="scientific">Wallemia hederae</name>
    <dbReference type="NCBI Taxonomy" id="1540922"/>
    <lineage>
        <taxon>Eukaryota</taxon>
        <taxon>Fungi</taxon>
        <taxon>Dikarya</taxon>
        <taxon>Basidiomycota</taxon>
        <taxon>Wallemiomycotina</taxon>
        <taxon>Wallemiomycetes</taxon>
        <taxon>Wallemiales</taxon>
        <taxon>Wallemiaceae</taxon>
        <taxon>Wallemia</taxon>
    </lineage>
</organism>
<feature type="region of interest" description="Disordered" evidence="5">
    <location>
        <begin position="532"/>
        <end position="731"/>
    </location>
</feature>
<dbReference type="Pfam" id="PF00013">
    <property type="entry name" value="KH_1"/>
    <property type="match status" value="6"/>
</dbReference>
<evidence type="ECO:0000256" key="2">
    <source>
        <dbReference type="ARBA" id="ARBA00022553"/>
    </source>
</evidence>
<feature type="domain" description="K Homology" evidence="6">
    <location>
        <begin position="1766"/>
        <end position="1846"/>
    </location>
</feature>
<dbReference type="Proteomes" id="UP000310189">
    <property type="component" value="Unassembled WGS sequence"/>
</dbReference>
<feature type="domain" description="K Homology" evidence="6">
    <location>
        <begin position="1028"/>
        <end position="1116"/>
    </location>
</feature>
<dbReference type="EMBL" id="SPNW01000010">
    <property type="protein sequence ID" value="TIA91751.1"/>
    <property type="molecule type" value="Genomic_DNA"/>
</dbReference>
<feature type="region of interest" description="Disordered" evidence="5">
    <location>
        <begin position="761"/>
        <end position="811"/>
    </location>
</feature>
<evidence type="ECO:0000256" key="1">
    <source>
        <dbReference type="ARBA" id="ARBA00004604"/>
    </source>
</evidence>
<feature type="compositionally biased region" description="Basic and acidic residues" evidence="5">
    <location>
        <begin position="596"/>
        <end position="621"/>
    </location>
</feature>
<feature type="region of interest" description="Disordered" evidence="5">
    <location>
        <begin position="1"/>
        <end position="248"/>
    </location>
</feature>
<protein>
    <recommendedName>
        <fullName evidence="6">K Homology domain-containing protein</fullName>
    </recommendedName>
</protein>
<feature type="domain" description="K Homology" evidence="6">
    <location>
        <begin position="1618"/>
        <end position="1689"/>
    </location>
</feature>
<feature type="compositionally biased region" description="Basic and acidic residues" evidence="5">
    <location>
        <begin position="182"/>
        <end position="193"/>
    </location>
</feature>
<feature type="region of interest" description="Disordered" evidence="5">
    <location>
        <begin position="285"/>
        <end position="317"/>
    </location>
</feature>
<feature type="domain" description="K Homology" evidence="6">
    <location>
        <begin position="1694"/>
        <end position="1764"/>
    </location>
</feature>
<dbReference type="PROSITE" id="PS50084">
    <property type="entry name" value="KH_TYPE_1"/>
    <property type="match status" value="8"/>
</dbReference>
<dbReference type="InterPro" id="IPR036612">
    <property type="entry name" value="KH_dom_type_1_sf"/>
</dbReference>
<dbReference type="InterPro" id="IPR006709">
    <property type="entry name" value="SSU_processome_Utp14"/>
</dbReference>
<proteinExistence type="predicted"/>
<feature type="compositionally biased region" description="Basic residues" evidence="5">
    <location>
        <begin position="378"/>
        <end position="393"/>
    </location>
</feature>
<dbReference type="InterPro" id="IPR004087">
    <property type="entry name" value="KH_dom"/>
</dbReference>
<dbReference type="GO" id="GO:0006364">
    <property type="term" value="P:rRNA processing"/>
    <property type="evidence" value="ECO:0007669"/>
    <property type="project" value="InterPro"/>
</dbReference>
<keyword evidence="3" id="KW-0539">Nucleus</keyword>
<feature type="compositionally biased region" description="Basic and acidic residues" evidence="5">
    <location>
        <begin position="438"/>
        <end position="470"/>
    </location>
</feature>
<dbReference type="OrthoDB" id="10027144at2759"/>
<dbReference type="Pfam" id="PF04615">
    <property type="entry name" value="Utp14"/>
    <property type="match status" value="1"/>
</dbReference>
<feature type="compositionally biased region" description="Basic and acidic residues" evidence="5">
    <location>
        <begin position="302"/>
        <end position="312"/>
    </location>
</feature>
<reference evidence="7 8" key="1">
    <citation type="submission" date="2019-03" db="EMBL/GenBank/DDBJ databases">
        <title>Sequencing 23 genomes of Wallemia ichthyophaga.</title>
        <authorList>
            <person name="Gostincar C."/>
        </authorList>
    </citation>
    <scope>NUCLEOTIDE SEQUENCE [LARGE SCALE GENOMIC DNA]</scope>
    <source>
        <strain evidence="7 8">EXF-5753</strain>
    </source>
</reference>
<feature type="region of interest" description="Disordered" evidence="5">
    <location>
        <begin position="1973"/>
        <end position="1994"/>
    </location>
</feature>
<keyword evidence="2" id="KW-0597">Phosphoprotein</keyword>
<feature type="compositionally biased region" description="Acidic residues" evidence="5">
    <location>
        <begin position="148"/>
        <end position="163"/>
    </location>
</feature>
<dbReference type="CDD" id="cd22450">
    <property type="entry name" value="KH-I_ScSCP160_rpt5"/>
    <property type="match status" value="1"/>
</dbReference>
<dbReference type="InterPro" id="IPR004088">
    <property type="entry name" value="KH_dom_type_1"/>
</dbReference>
<name>A0A4T0FT94_9BASI</name>
<dbReference type="SUPFAM" id="SSF54791">
    <property type="entry name" value="Eukaryotic type KH-domain (KH-domain type I)"/>
    <property type="match status" value="9"/>
</dbReference>
<keyword evidence="4" id="KW-0694">RNA-binding</keyword>
<feature type="compositionally biased region" description="Pro residues" evidence="5">
    <location>
        <begin position="1066"/>
        <end position="1076"/>
    </location>
</feature>
<feature type="compositionally biased region" description="Acidic residues" evidence="5">
    <location>
        <begin position="79"/>
        <end position="98"/>
    </location>
</feature>
<feature type="region of interest" description="Disordered" evidence="5">
    <location>
        <begin position="1054"/>
        <end position="1089"/>
    </location>
</feature>
<feature type="compositionally biased region" description="Acidic residues" evidence="5">
    <location>
        <begin position="471"/>
        <end position="490"/>
    </location>
</feature>
<feature type="compositionally biased region" description="Acidic residues" evidence="5">
    <location>
        <begin position="537"/>
        <end position="554"/>
    </location>
</feature>
<feature type="compositionally biased region" description="Polar residues" evidence="5">
    <location>
        <begin position="918"/>
        <end position="935"/>
    </location>
</feature>
<feature type="domain" description="K Homology" evidence="6">
    <location>
        <begin position="1450"/>
        <end position="1529"/>
    </location>
</feature>
<accession>A0A4T0FT94</accession>
<feature type="compositionally biased region" description="Basic and acidic residues" evidence="5">
    <location>
        <begin position="44"/>
        <end position="76"/>
    </location>
</feature>
<feature type="region of interest" description="Disordered" evidence="5">
    <location>
        <begin position="331"/>
        <end position="359"/>
    </location>
</feature>
<evidence type="ECO:0000256" key="4">
    <source>
        <dbReference type="PROSITE-ProRule" id="PRU00117"/>
    </source>
</evidence>
<dbReference type="SMART" id="SM00322">
    <property type="entry name" value="KH"/>
    <property type="match status" value="9"/>
</dbReference>
<evidence type="ECO:0000256" key="5">
    <source>
        <dbReference type="SAM" id="MobiDB-lite"/>
    </source>
</evidence>
<evidence type="ECO:0000313" key="7">
    <source>
        <dbReference type="EMBL" id="TIA91751.1"/>
    </source>
</evidence>
<feature type="domain" description="K Homology" evidence="6">
    <location>
        <begin position="1850"/>
        <end position="1935"/>
    </location>
</feature>
<dbReference type="PANTHER" id="PTHR14150">
    <property type="entry name" value="U3 SMALL NUCLEOLAR RNA-ASSOCIATED PROTEIN 14"/>
    <property type="match status" value="1"/>
</dbReference>
<feature type="domain" description="K Homology" evidence="6">
    <location>
        <begin position="2043"/>
        <end position="2120"/>
    </location>
</feature>
<evidence type="ECO:0000259" key="6">
    <source>
        <dbReference type="SMART" id="SM00322"/>
    </source>
</evidence>
<sequence>MAKGNKKGGNKAGAQKYKKGDELNVFELVQDQDTHRRSNLTTNLDRREEVGKRDGDGDSDEERLRNIKIDHLKEGVVNDSDDEEIDSDDAFEEEDEDKYQDWQFTGSKNPNKGKNGEDEEDEEGMVDLDTMLDDDAPMDEQITKSDVDDSEIEYEEDSENEQGDSDKLTALVDSLDPSSSKPARDDSAADKDGVVAGKSSEFRVPTGAPVSLDSLLAPLPTGIASNIDSQVKPLKPSESKTAKRGALAAPLATFYKERADRQAGQKVVKDDIKQWDATMKALENSNTLSFPLQGPGQGGVEDGSKSGHDLVSDFKPGNALESSVDELLKTNNLATQVTSSDNLPQQQQSKLSQEQTKAKLQALRQQRQLMYESEKKAARMNKIKSKTYRRLRRKEKEANKRKAAEAGVLDSDEERMDAERQRALERATLRHKGGNSKWAKEMKDRSDGDRDTLNELHRMEQLGQRIRGEKLDDESDDESDDSIGDNEDDDAVKLAALNKLKTLQQKDDNTAEEKFKGIAGMKFMRDAAARENKALEDEADDFERELRGEEDESDDRVNIGGNPGRVVVAPGRAPKPATEDADVDDVPASATSSRTLGREKDDDSKPVSFDQFKEQYEKDNGVSDDEDESNPWLRGSSEGTKRAKKKNMATLSKDSKKVDKSQAEFKKRKRAAQGGNDDDDVNIDLDATITKEAKNANANKSSKKQKRKTEKNAQDGFASESDSDEDMAGGGVQAFKQRDLVAEAFAADDVVQDFADEKRMEVEAEAPQDVDTSLPGWGSWSGKGVKKNKAAEEKKRARFTKKTAGVDADQRKDAKKAHVIISEKSEKRPMDKYSVKDIPHPFTSRWQYEAAMSNALGQEFNTTSAHKRQIAPKIQVKPGQIINPISCYHKLEIRNQKCHCDDSSSKPATKPAQKENVDLNSESAFPSLPTATPKQPSGAWAKPVIQRSIYQSTYTIPQSQLLAALSNQKSRQAPKTTSELFKKVSSSFNVNVDSSTTSQTKQTTFFVKGQSQKSVNEAIAYLTSTLSTRITVTVEIPNSSRALLIGPKGSTLKSITDSTKTRIQVPPKPASEPQPKPSNDEDWDEDDDSDYAIPITIEGLEDAIQLAQQKVYDIISQVIKSYTRRFTSIPTSFYPLIALKASQIEQQFSVTITIPSQARLRAIAHQAVGEEADINEPERIKQSAIVLKGEKSAVKAAIQAIERVYNDCQRTTKTISIPIPKRQHRTLVGAIGDEILEQTQCIVELPAADDISETCTIRGPQLKLPAALQLVMEKASTLAVEIVDLLSVHRVKTDLTYGINVLRYLLRGGKLNKIADSHPGAKIYPPRPAYIEKSQTVIIDIVSSDSSAAASAREQVEKLVLTIPPSAVRSVEVDHLIHRHLAGKQARQLEDSKKVTLMFPHESDQRDEVGLIFTGASELGLEGKALENKVAEIVDDGVNTLLEMVKAASNITIQIVNVDPKFHKAIVGPGGTTLNAIIGEDRLVDVQLGTSKPANRNNAKRDINEDEISVRGQKEEVDRVVGELKRIADEAENHHIVYGHEAEMTINSQYVPHIVGKNGSSITKLRESLGVQIDITQRQANDNLKKAPQKAVIKVTGRKENVEEAKRRLNGLVEQLADQTSEKLTIARQYHASLIGSGGKYATRLEDKHGVKITFPKSNGEEEPSDAVTIKGGKKGVAQAKAELLEALEFEKENNNTLNISIPSSSIARIVGKGGQQINEIKESSGAQIDFDRSTESQQKITINLRGTKKAIQAAKTDILGIIDQINSQQVINIGDIDSKYHKSIIGQGGSKLRELIEKAGGPADNQSQSGMVQFPKPNSDSETIVIKAEKSLAGAIEKEIRAFVADLSDRKTYGVSVPTALHGDLIGRGGSKLMATQREHNVNIHFPGSRDYSNIDSPVNGDELADVDASTIVKVTGKSSAVEAAVADLRKKSTFVSKTISVPNKHYHGISENGRFFRNLRSYGVTVDVATPPAKSNGSGLPEPADMTPPEPVSRVDVDEQDEMAHKWEAFELHSEGDDSESEWKINGKDDQAVNRAVKAIESAIERVKKSEYIGYLILQNRSTFPRIVGSKGSGIERIKNESGVQSLTVSKSELPLITFIGSKDAIEYAKELVLNIRPGNSY</sequence>
<dbReference type="Gene3D" id="3.30.1370.10">
    <property type="entry name" value="K Homology domain, type 1"/>
    <property type="match status" value="9"/>
</dbReference>
<dbReference type="GO" id="GO:0032040">
    <property type="term" value="C:small-subunit processome"/>
    <property type="evidence" value="ECO:0007669"/>
    <property type="project" value="InterPro"/>
</dbReference>
<feature type="compositionally biased region" description="Acidic residues" evidence="5">
    <location>
        <begin position="1080"/>
        <end position="1089"/>
    </location>
</feature>
<comment type="caution">
    <text evidence="7">The sequence shown here is derived from an EMBL/GenBank/DDBJ whole genome shotgun (WGS) entry which is preliminary data.</text>
</comment>
<feature type="domain" description="K Homology" evidence="6">
    <location>
        <begin position="1538"/>
        <end position="1614"/>
    </location>
</feature>
<feature type="compositionally biased region" description="Basic and acidic residues" evidence="5">
    <location>
        <begin position="653"/>
        <end position="665"/>
    </location>
</feature>
<dbReference type="GO" id="GO:0003723">
    <property type="term" value="F:RNA binding"/>
    <property type="evidence" value="ECO:0007669"/>
    <property type="project" value="UniProtKB-UniRule"/>
</dbReference>
<dbReference type="CDD" id="cd22408">
    <property type="entry name" value="KH-I_Vigilin_rpt4"/>
    <property type="match status" value="1"/>
</dbReference>
<gene>
    <name evidence="7" type="ORF">E3P99_00893</name>
</gene>